<protein>
    <submittedName>
        <fullName evidence="2">Uncharacterized protein</fullName>
    </submittedName>
</protein>
<sequence length="186" mass="21787">MALRSLTLLLLVASAVALRTQKPNKPEVSAVAPVNLTQVELDKEKILQRALTAMETVQSENARSYFYMFDEKLYSCWQGPIRRLESIRNFLRMQGMQESYFEKKLKYYQGTCDDMCMRNGWTDRRSCIKNVHQCRHPEWKVMDGITHKLHMLATELNSTRPRMLELIEQTDIEKTCTPNATALFRY</sequence>
<feature type="chain" id="PRO_5031185856" evidence="1">
    <location>
        <begin position="18"/>
        <end position="186"/>
    </location>
</feature>
<evidence type="ECO:0000313" key="2">
    <source>
        <dbReference type="EMBL" id="CAD9408076.1"/>
    </source>
</evidence>
<accession>A0A7S2FQ28</accession>
<gene>
    <name evidence="2" type="ORF">AAND1436_LOCUS13690</name>
</gene>
<dbReference type="EMBL" id="HBGQ01027643">
    <property type="protein sequence ID" value="CAD9408076.1"/>
    <property type="molecule type" value="Transcribed_RNA"/>
</dbReference>
<dbReference type="AlphaFoldDB" id="A0A7S2FQ28"/>
<organism evidence="2">
    <name type="scientific">Alexandrium andersonii</name>
    <dbReference type="NCBI Taxonomy" id="327968"/>
    <lineage>
        <taxon>Eukaryota</taxon>
        <taxon>Sar</taxon>
        <taxon>Alveolata</taxon>
        <taxon>Dinophyceae</taxon>
        <taxon>Gonyaulacales</taxon>
        <taxon>Pyrocystaceae</taxon>
        <taxon>Alexandrium</taxon>
    </lineage>
</organism>
<feature type="signal peptide" evidence="1">
    <location>
        <begin position="1"/>
        <end position="17"/>
    </location>
</feature>
<name>A0A7S2FQ28_9DINO</name>
<reference evidence="2" key="1">
    <citation type="submission" date="2021-01" db="EMBL/GenBank/DDBJ databases">
        <authorList>
            <person name="Corre E."/>
            <person name="Pelletier E."/>
            <person name="Niang G."/>
            <person name="Scheremetjew M."/>
            <person name="Finn R."/>
            <person name="Kale V."/>
            <person name="Holt S."/>
            <person name="Cochrane G."/>
            <person name="Meng A."/>
            <person name="Brown T."/>
            <person name="Cohen L."/>
        </authorList>
    </citation>
    <scope>NUCLEOTIDE SEQUENCE</scope>
    <source>
        <strain evidence="2">CCMP2222</strain>
    </source>
</reference>
<evidence type="ECO:0000256" key="1">
    <source>
        <dbReference type="SAM" id="SignalP"/>
    </source>
</evidence>
<proteinExistence type="predicted"/>
<keyword evidence="1" id="KW-0732">Signal</keyword>